<accession>A0A199VDQ4</accession>
<sequence length="95" mass="10624">MMAKAQFAARFATEVAPPPLVSIVRQSRIPKILDTIAEDEKEAAAAERFFSSPFANTSRSSESSSSFMRELDKSFSIHGQEWSALPLRHRRPQDA</sequence>
<dbReference type="PANTHER" id="PTHR35101">
    <property type="entry name" value="OS02G0162600 PROTEIN"/>
    <property type="match status" value="1"/>
</dbReference>
<dbReference type="Proteomes" id="UP000092600">
    <property type="component" value="Unassembled WGS sequence"/>
</dbReference>
<reference evidence="4" key="2">
    <citation type="submission" date="2025-04" db="UniProtKB">
        <authorList>
            <consortium name="RefSeq"/>
        </authorList>
    </citation>
    <scope>IDENTIFICATION</scope>
    <source>
        <tissue evidence="4">Leaf</tissue>
    </source>
</reference>
<reference evidence="1 2" key="1">
    <citation type="journal article" date="2016" name="DNA Res.">
        <title>The draft genome of MD-2 pineapple using hybrid error correction of long reads.</title>
        <authorList>
            <person name="Redwan R.M."/>
            <person name="Saidin A."/>
            <person name="Kumar S.V."/>
        </authorList>
    </citation>
    <scope>NUCLEOTIDE SEQUENCE [LARGE SCALE GENOMIC DNA]</scope>
    <source>
        <strain evidence="2">cv. MD2</strain>
        <tissue evidence="1">Leaf</tissue>
    </source>
</reference>
<dbReference type="Proteomes" id="UP000515123">
    <property type="component" value="Linkage group 14"/>
</dbReference>
<dbReference type="RefSeq" id="XP_020103482.1">
    <property type="nucleotide sequence ID" value="XM_020247893.1"/>
</dbReference>
<dbReference type="Gramene" id="Aco014837.1.mrna1">
    <property type="protein sequence ID" value="Aco014837.1.mrna1.cds1"/>
    <property type="gene ID" value="Aco014837.1.path1"/>
</dbReference>
<evidence type="ECO:0000313" key="3">
    <source>
        <dbReference type="Proteomes" id="UP000515123"/>
    </source>
</evidence>
<name>A0A199VDQ4_ANACO</name>
<keyword evidence="3" id="KW-1185">Reference proteome</keyword>
<organism evidence="1 2">
    <name type="scientific">Ananas comosus</name>
    <name type="common">Pineapple</name>
    <name type="synonym">Ananas ananas</name>
    <dbReference type="NCBI Taxonomy" id="4615"/>
    <lineage>
        <taxon>Eukaryota</taxon>
        <taxon>Viridiplantae</taxon>
        <taxon>Streptophyta</taxon>
        <taxon>Embryophyta</taxon>
        <taxon>Tracheophyta</taxon>
        <taxon>Spermatophyta</taxon>
        <taxon>Magnoliopsida</taxon>
        <taxon>Liliopsida</taxon>
        <taxon>Poales</taxon>
        <taxon>Bromeliaceae</taxon>
        <taxon>Bromelioideae</taxon>
        <taxon>Ananas</taxon>
    </lineage>
</organism>
<dbReference type="PANTHER" id="PTHR35101:SF12">
    <property type="entry name" value="OS02G0162600 PROTEIN"/>
    <property type="match status" value="1"/>
</dbReference>
<dbReference type="OrthoDB" id="658897at2759"/>
<evidence type="ECO:0000313" key="4">
    <source>
        <dbReference type="RefSeq" id="XP_020103482.1"/>
    </source>
</evidence>
<dbReference type="GeneID" id="109720649"/>
<dbReference type="EMBL" id="LSRQ01002222">
    <property type="protein sequence ID" value="OAY75006.1"/>
    <property type="molecule type" value="Genomic_DNA"/>
</dbReference>
<proteinExistence type="predicted"/>
<dbReference type="AlphaFoldDB" id="A0A199VDQ4"/>
<protein>
    <submittedName>
        <fullName evidence="4">Uncharacterized protein LOC109720649</fullName>
    </submittedName>
</protein>
<gene>
    <name evidence="4" type="primary">LOC109720649</name>
    <name evidence="1" type="ORF">ACMD2_00654</name>
</gene>
<evidence type="ECO:0000313" key="2">
    <source>
        <dbReference type="Proteomes" id="UP000092600"/>
    </source>
</evidence>
<evidence type="ECO:0000313" key="1">
    <source>
        <dbReference type="EMBL" id="OAY75006.1"/>
    </source>
</evidence>